<evidence type="ECO:0000313" key="1">
    <source>
        <dbReference type="EMBL" id="GFR83079.1"/>
    </source>
</evidence>
<evidence type="ECO:0000313" key="2">
    <source>
        <dbReference type="Proteomes" id="UP000762676"/>
    </source>
</evidence>
<proteinExistence type="predicted"/>
<gene>
    <name evidence="1" type="ORF">ElyMa_002380300</name>
</gene>
<protein>
    <submittedName>
        <fullName evidence="1">Uncharacterized protein</fullName>
    </submittedName>
</protein>
<sequence>MQEFLFSLPGEKTKLLGFCDCFGDASGLNITGAKYRQDWVVTCCECQGPRADLLGNGHKSEFTFNNLSAWFLSPGFSPDTQHGQLFFPARPSLSAQIVESLRGHKVMYSVDLSLSQIH</sequence>
<name>A0AAV4GCQ2_9GAST</name>
<keyword evidence="2" id="KW-1185">Reference proteome</keyword>
<organism evidence="1 2">
    <name type="scientific">Elysia marginata</name>
    <dbReference type="NCBI Taxonomy" id="1093978"/>
    <lineage>
        <taxon>Eukaryota</taxon>
        <taxon>Metazoa</taxon>
        <taxon>Spiralia</taxon>
        <taxon>Lophotrochozoa</taxon>
        <taxon>Mollusca</taxon>
        <taxon>Gastropoda</taxon>
        <taxon>Heterobranchia</taxon>
        <taxon>Euthyneura</taxon>
        <taxon>Panpulmonata</taxon>
        <taxon>Sacoglossa</taxon>
        <taxon>Placobranchoidea</taxon>
        <taxon>Plakobranchidae</taxon>
        <taxon>Elysia</taxon>
    </lineage>
</organism>
<dbReference type="Proteomes" id="UP000762676">
    <property type="component" value="Unassembled WGS sequence"/>
</dbReference>
<dbReference type="EMBL" id="BMAT01004915">
    <property type="protein sequence ID" value="GFR83079.1"/>
    <property type="molecule type" value="Genomic_DNA"/>
</dbReference>
<dbReference type="AlphaFoldDB" id="A0AAV4GCQ2"/>
<reference evidence="1 2" key="1">
    <citation type="journal article" date="2021" name="Elife">
        <title>Chloroplast acquisition without the gene transfer in kleptoplastic sea slugs, Plakobranchus ocellatus.</title>
        <authorList>
            <person name="Maeda T."/>
            <person name="Takahashi S."/>
            <person name="Yoshida T."/>
            <person name="Shimamura S."/>
            <person name="Takaki Y."/>
            <person name="Nagai Y."/>
            <person name="Toyoda A."/>
            <person name="Suzuki Y."/>
            <person name="Arimoto A."/>
            <person name="Ishii H."/>
            <person name="Satoh N."/>
            <person name="Nishiyama T."/>
            <person name="Hasebe M."/>
            <person name="Maruyama T."/>
            <person name="Minagawa J."/>
            <person name="Obokata J."/>
            <person name="Shigenobu S."/>
        </authorList>
    </citation>
    <scope>NUCLEOTIDE SEQUENCE [LARGE SCALE GENOMIC DNA]</scope>
</reference>
<accession>A0AAV4GCQ2</accession>
<comment type="caution">
    <text evidence="1">The sequence shown here is derived from an EMBL/GenBank/DDBJ whole genome shotgun (WGS) entry which is preliminary data.</text>
</comment>